<feature type="transmembrane region" description="Helical" evidence="6">
    <location>
        <begin position="68"/>
        <end position="88"/>
    </location>
</feature>
<evidence type="ECO:0000313" key="7">
    <source>
        <dbReference type="EMBL" id="SDF40449.1"/>
    </source>
</evidence>
<comment type="caution">
    <text evidence="7">The sequence shown here is derived from an EMBL/GenBank/DDBJ whole genome shotgun (WGS) entry which is preliminary data.</text>
</comment>
<evidence type="ECO:0000256" key="6">
    <source>
        <dbReference type="SAM" id="Phobius"/>
    </source>
</evidence>
<feature type="transmembrane region" description="Helical" evidence="6">
    <location>
        <begin position="109"/>
        <end position="134"/>
    </location>
</feature>
<evidence type="ECO:0000256" key="2">
    <source>
        <dbReference type="ARBA" id="ARBA00022475"/>
    </source>
</evidence>
<feature type="transmembrane region" description="Helical" evidence="6">
    <location>
        <begin position="6"/>
        <end position="28"/>
    </location>
</feature>
<keyword evidence="3 6" id="KW-0812">Transmembrane</keyword>
<dbReference type="GO" id="GO:0015171">
    <property type="term" value="F:amino acid transmembrane transporter activity"/>
    <property type="evidence" value="ECO:0007669"/>
    <property type="project" value="TreeGrafter"/>
</dbReference>
<sequence length="201" mass="21037">MTPDTALALIGFAFVMSISPGPGNFLLLASGANFGFRRTFPTVLGISLGFLSMVFLVGIGLGEVLDRFPAVTLALKIACGAYVLWLALKIGRSRALGPSAPDRIEKPVTFVQAALFQLVNPKAWAVALILTVSYTSEADYLASLVAMIAVFAVVNIPSISVWAISGTALRGVLAKGNRIAAFNVAMAVLLVGSMLPVLLRG</sequence>
<dbReference type="PANTHER" id="PTHR30086">
    <property type="entry name" value="ARGININE EXPORTER PROTEIN ARGO"/>
    <property type="match status" value="1"/>
</dbReference>
<name>A0A8G2BHS8_9PROT</name>
<feature type="transmembrane region" description="Helical" evidence="6">
    <location>
        <begin position="40"/>
        <end position="62"/>
    </location>
</feature>
<dbReference type="OrthoDB" id="9812084at2"/>
<feature type="transmembrane region" description="Helical" evidence="6">
    <location>
        <begin position="179"/>
        <end position="199"/>
    </location>
</feature>
<protein>
    <submittedName>
        <fullName evidence="7">Threonine/homoserine/homoserine lactone efflux protein</fullName>
    </submittedName>
</protein>
<dbReference type="InterPro" id="IPR001123">
    <property type="entry name" value="LeuE-type"/>
</dbReference>
<reference evidence="7 8" key="1">
    <citation type="submission" date="2016-10" db="EMBL/GenBank/DDBJ databases">
        <authorList>
            <person name="Varghese N."/>
            <person name="Submissions S."/>
        </authorList>
    </citation>
    <scope>NUCLEOTIDE SEQUENCE [LARGE SCALE GENOMIC DNA]</scope>
    <source>
        <strain evidence="7 8">DSM 18839</strain>
    </source>
</reference>
<keyword evidence="5 6" id="KW-0472">Membrane</keyword>
<comment type="subcellular location">
    <subcellularLocation>
        <location evidence="1">Cell membrane</location>
        <topology evidence="1">Multi-pass membrane protein</topology>
    </subcellularLocation>
</comment>
<evidence type="ECO:0000256" key="4">
    <source>
        <dbReference type="ARBA" id="ARBA00022989"/>
    </source>
</evidence>
<evidence type="ECO:0000256" key="5">
    <source>
        <dbReference type="ARBA" id="ARBA00023136"/>
    </source>
</evidence>
<dbReference type="EMBL" id="FNBW01000003">
    <property type="protein sequence ID" value="SDF40449.1"/>
    <property type="molecule type" value="Genomic_DNA"/>
</dbReference>
<dbReference type="GO" id="GO:0005886">
    <property type="term" value="C:plasma membrane"/>
    <property type="evidence" value="ECO:0007669"/>
    <property type="project" value="UniProtKB-SubCell"/>
</dbReference>
<keyword evidence="4 6" id="KW-1133">Transmembrane helix</keyword>
<dbReference type="Proteomes" id="UP000198615">
    <property type="component" value="Unassembled WGS sequence"/>
</dbReference>
<accession>A0A8G2BHS8</accession>
<dbReference type="AlphaFoldDB" id="A0A8G2BHS8"/>
<proteinExistence type="predicted"/>
<gene>
    <name evidence="7" type="ORF">SAMN05660686_01191</name>
</gene>
<keyword evidence="2" id="KW-1003">Cell membrane</keyword>
<feature type="transmembrane region" description="Helical" evidence="6">
    <location>
        <begin position="140"/>
        <end position="167"/>
    </location>
</feature>
<dbReference type="Pfam" id="PF01810">
    <property type="entry name" value="LysE"/>
    <property type="match status" value="1"/>
</dbReference>
<dbReference type="GO" id="GO:0033228">
    <property type="term" value="P:cysteine export across plasma membrane"/>
    <property type="evidence" value="ECO:0007669"/>
    <property type="project" value="TreeGrafter"/>
</dbReference>
<dbReference type="PANTHER" id="PTHR30086:SF20">
    <property type="entry name" value="ARGININE EXPORTER PROTEIN ARGO-RELATED"/>
    <property type="match status" value="1"/>
</dbReference>
<keyword evidence="8" id="KW-1185">Reference proteome</keyword>
<evidence type="ECO:0000313" key="8">
    <source>
        <dbReference type="Proteomes" id="UP000198615"/>
    </source>
</evidence>
<organism evidence="7 8">
    <name type="scientific">Thalassobaculum litoreum DSM 18839</name>
    <dbReference type="NCBI Taxonomy" id="1123362"/>
    <lineage>
        <taxon>Bacteria</taxon>
        <taxon>Pseudomonadati</taxon>
        <taxon>Pseudomonadota</taxon>
        <taxon>Alphaproteobacteria</taxon>
        <taxon>Rhodospirillales</taxon>
        <taxon>Thalassobaculaceae</taxon>
        <taxon>Thalassobaculum</taxon>
    </lineage>
</organism>
<dbReference type="RefSeq" id="WP_028795582.1">
    <property type="nucleotide sequence ID" value="NZ_FNBW01000003.1"/>
</dbReference>
<evidence type="ECO:0000256" key="1">
    <source>
        <dbReference type="ARBA" id="ARBA00004651"/>
    </source>
</evidence>
<evidence type="ECO:0000256" key="3">
    <source>
        <dbReference type="ARBA" id="ARBA00022692"/>
    </source>
</evidence>